<dbReference type="InterPro" id="IPR015856">
    <property type="entry name" value="ABC_transpr_CbiO/EcfA_su"/>
</dbReference>
<dbReference type="SUPFAM" id="SSF52540">
    <property type="entry name" value="P-loop containing nucleoside triphosphate hydrolases"/>
    <property type="match status" value="1"/>
</dbReference>
<dbReference type="PANTHER" id="PTHR43553:SF24">
    <property type="entry name" value="ENERGY-COUPLING FACTOR TRANSPORTER ATP-BINDING PROTEIN ECFA1"/>
    <property type="match status" value="1"/>
</dbReference>
<gene>
    <name evidence="7" type="ORF">BTR14_21380</name>
</gene>
<organism evidence="7 8">
    <name type="scientific">Xaviernesmea rhizosphaerae</name>
    <dbReference type="NCBI Taxonomy" id="1672749"/>
    <lineage>
        <taxon>Bacteria</taxon>
        <taxon>Pseudomonadati</taxon>
        <taxon>Pseudomonadota</taxon>
        <taxon>Alphaproteobacteria</taxon>
        <taxon>Hyphomicrobiales</taxon>
        <taxon>Rhizobiaceae</taxon>
        <taxon>Rhizobium/Agrobacterium group</taxon>
        <taxon>Xaviernesmea</taxon>
    </lineage>
</organism>
<sequence length="270" mass="28384">MLYKAAFDPLVPDRIRIALDIRFSACSLSYGDRRVLEPLTLTLSEHRIGVIGLNGSGKSSFARLINGLQAPTSGTVTVNGIDTAADPAAAARAVGFIFQAPQNQVILPVVADDIALGLTSRGMPKAEAQARTEAILDRFGIAALARRRVHELSGGELHLVALASVLVTEPDLVIFDEPTNQLDLKNRRRVIAAIAGLDKPAIVVSHDLPLIAGFKRVLLFHEGRLIADGPAEAVIRTYEAVAAGSDDDGAASTKPEAAQAAATRAEGAAC</sequence>
<keyword evidence="8" id="KW-1185">Reference proteome</keyword>
<dbReference type="GO" id="GO:0005524">
    <property type="term" value="F:ATP binding"/>
    <property type="evidence" value="ECO:0007669"/>
    <property type="project" value="UniProtKB-KW"/>
</dbReference>
<dbReference type="InterPro" id="IPR003593">
    <property type="entry name" value="AAA+_ATPase"/>
</dbReference>
<evidence type="ECO:0000256" key="5">
    <source>
        <dbReference type="SAM" id="MobiDB-lite"/>
    </source>
</evidence>
<keyword evidence="2" id="KW-0813">Transport</keyword>
<dbReference type="Pfam" id="PF00005">
    <property type="entry name" value="ABC_tran"/>
    <property type="match status" value="1"/>
</dbReference>
<dbReference type="Gene3D" id="3.40.50.300">
    <property type="entry name" value="P-loop containing nucleotide triphosphate hydrolases"/>
    <property type="match status" value="1"/>
</dbReference>
<comment type="similarity">
    <text evidence="1">Belongs to the ABC transporter superfamily.</text>
</comment>
<evidence type="ECO:0000256" key="4">
    <source>
        <dbReference type="ARBA" id="ARBA00022840"/>
    </source>
</evidence>
<evidence type="ECO:0000313" key="8">
    <source>
        <dbReference type="Proteomes" id="UP000192652"/>
    </source>
</evidence>
<evidence type="ECO:0000256" key="2">
    <source>
        <dbReference type="ARBA" id="ARBA00022448"/>
    </source>
</evidence>
<dbReference type="PANTHER" id="PTHR43553">
    <property type="entry name" value="HEAVY METAL TRANSPORTER"/>
    <property type="match status" value="1"/>
</dbReference>
<keyword evidence="3" id="KW-0547">Nucleotide-binding</keyword>
<evidence type="ECO:0000313" key="7">
    <source>
        <dbReference type="EMBL" id="OQP83895.1"/>
    </source>
</evidence>
<dbReference type="InterPro" id="IPR003439">
    <property type="entry name" value="ABC_transporter-like_ATP-bd"/>
</dbReference>
<protein>
    <submittedName>
        <fullName evidence="7">Cobalt ABC transporter ATP-binding protein</fullName>
    </submittedName>
</protein>
<reference evidence="7 8" key="1">
    <citation type="journal article" date="2017" name="Antonie Van Leeuwenhoek">
        <title>Rhizobium rhizosphaerae sp. nov., a novel species isolated from rice rhizosphere.</title>
        <authorList>
            <person name="Zhao J.J."/>
            <person name="Zhang J."/>
            <person name="Zhang R.J."/>
            <person name="Zhang C.W."/>
            <person name="Yin H.Q."/>
            <person name="Zhang X.X."/>
        </authorList>
    </citation>
    <scope>NUCLEOTIDE SEQUENCE [LARGE SCALE GENOMIC DNA]</scope>
    <source>
        <strain evidence="7 8">RD15</strain>
    </source>
</reference>
<accession>A0ABX3P8Z3</accession>
<dbReference type="EMBL" id="MSPX01000026">
    <property type="protein sequence ID" value="OQP83895.1"/>
    <property type="molecule type" value="Genomic_DNA"/>
</dbReference>
<keyword evidence="4 7" id="KW-0067">ATP-binding</keyword>
<feature type="compositionally biased region" description="Low complexity" evidence="5">
    <location>
        <begin position="250"/>
        <end position="270"/>
    </location>
</feature>
<evidence type="ECO:0000256" key="1">
    <source>
        <dbReference type="ARBA" id="ARBA00005417"/>
    </source>
</evidence>
<feature type="domain" description="ABC transporter" evidence="6">
    <location>
        <begin position="21"/>
        <end position="247"/>
    </location>
</feature>
<name>A0ABX3P8Z3_9HYPH</name>
<dbReference type="SMART" id="SM00382">
    <property type="entry name" value="AAA"/>
    <property type="match status" value="1"/>
</dbReference>
<dbReference type="CDD" id="cd03225">
    <property type="entry name" value="ABC_cobalt_CbiO_domain1"/>
    <property type="match status" value="1"/>
</dbReference>
<dbReference type="PROSITE" id="PS50893">
    <property type="entry name" value="ABC_TRANSPORTER_2"/>
    <property type="match status" value="1"/>
</dbReference>
<proteinExistence type="inferred from homology"/>
<dbReference type="Proteomes" id="UP000192652">
    <property type="component" value="Unassembled WGS sequence"/>
</dbReference>
<evidence type="ECO:0000259" key="6">
    <source>
        <dbReference type="PROSITE" id="PS50893"/>
    </source>
</evidence>
<feature type="region of interest" description="Disordered" evidence="5">
    <location>
        <begin position="245"/>
        <end position="270"/>
    </location>
</feature>
<comment type="caution">
    <text evidence="7">The sequence shown here is derived from an EMBL/GenBank/DDBJ whole genome shotgun (WGS) entry which is preliminary data.</text>
</comment>
<dbReference type="InterPro" id="IPR050095">
    <property type="entry name" value="ECF_ABC_transporter_ATP-bd"/>
</dbReference>
<dbReference type="InterPro" id="IPR027417">
    <property type="entry name" value="P-loop_NTPase"/>
</dbReference>
<evidence type="ECO:0000256" key="3">
    <source>
        <dbReference type="ARBA" id="ARBA00022741"/>
    </source>
</evidence>